<dbReference type="Proteomes" id="UP000523087">
    <property type="component" value="Unassembled WGS sequence"/>
</dbReference>
<name>A0A7V9Z7H6_9BACL</name>
<gene>
    <name evidence="1" type="ORF">HNR31_002283</name>
</gene>
<evidence type="ECO:0000313" key="2">
    <source>
        <dbReference type="Proteomes" id="UP000523087"/>
    </source>
</evidence>
<reference evidence="1 2" key="1">
    <citation type="submission" date="2020-07" db="EMBL/GenBank/DDBJ databases">
        <title>Genomic Encyclopedia of Type Strains, Phase IV (KMG-IV): sequencing the most valuable type-strain genomes for metagenomic binning, comparative biology and taxonomic classification.</title>
        <authorList>
            <person name="Goeker M."/>
        </authorList>
    </citation>
    <scope>NUCLEOTIDE SEQUENCE [LARGE SCALE GENOMIC DNA]</scope>
    <source>
        <strain evidence="1 2">DSM 15730</strain>
    </source>
</reference>
<dbReference type="AlphaFoldDB" id="A0A7V9Z7H6"/>
<evidence type="ECO:0000313" key="1">
    <source>
        <dbReference type="EMBL" id="MBA2875495.1"/>
    </source>
</evidence>
<organism evidence="1 2">
    <name type="scientific">Thermaerobacillus caldiproteolyticus</name>
    <dbReference type="NCBI Taxonomy" id="247480"/>
    <lineage>
        <taxon>Bacteria</taxon>
        <taxon>Bacillati</taxon>
        <taxon>Bacillota</taxon>
        <taxon>Bacilli</taxon>
        <taxon>Bacillales</taxon>
        <taxon>Anoxybacillaceae</taxon>
        <taxon>Thermaerobacillus</taxon>
    </lineage>
</organism>
<proteinExistence type="predicted"/>
<comment type="caution">
    <text evidence="1">The sequence shown here is derived from an EMBL/GenBank/DDBJ whole genome shotgun (WGS) entry which is preliminary data.</text>
</comment>
<keyword evidence="2" id="KW-1185">Reference proteome</keyword>
<sequence>MRQPSVDLLKISQALDNTYTLLEQHDVETERLKQIKIAKDVWKQAFTYVLSSTFRV</sequence>
<dbReference type="RefSeq" id="WP_181556290.1">
    <property type="nucleotide sequence ID" value="NZ_JACDUT010000006.1"/>
</dbReference>
<accession>A0A7V9Z7H6</accession>
<protein>
    <submittedName>
        <fullName evidence="1">Uncharacterized protein</fullName>
    </submittedName>
</protein>
<dbReference type="EMBL" id="JACDUT010000006">
    <property type="protein sequence ID" value="MBA2875495.1"/>
    <property type="molecule type" value="Genomic_DNA"/>
</dbReference>